<organism evidence="2 3">
    <name type="scientific">Thalictrum thalictroides</name>
    <name type="common">Rue-anemone</name>
    <name type="synonym">Anemone thalictroides</name>
    <dbReference type="NCBI Taxonomy" id="46969"/>
    <lineage>
        <taxon>Eukaryota</taxon>
        <taxon>Viridiplantae</taxon>
        <taxon>Streptophyta</taxon>
        <taxon>Embryophyta</taxon>
        <taxon>Tracheophyta</taxon>
        <taxon>Spermatophyta</taxon>
        <taxon>Magnoliopsida</taxon>
        <taxon>Ranunculales</taxon>
        <taxon>Ranunculaceae</taxon>
        <taxon>Thalictroideae</taxon>
        <taxon>Thalictrum</taxon>
    </lineage>
</organism>
<evidence type="ECO:0000313" key="2">
    <source>
        <dbReference type="EMBL" id="KAF5179763.1"/>
    </source>
</evidence>
<reference evidence="2 3" key="1">
    <citation type="submission" date="2020-06" db="EMBL/GenBank/DDBJ databases">
        <title>Transcriptomic and genomic resources for Thalictrum thalictroides and T. hernandezii: Facilitating candidate gene discovery in an emerging model plant lineage.</title>
        <authorList>
            <person name="Arias T."/>
            <person name="Riano-Pachon D.M."/>
            <person name="Di Stilio V.S."/>
        </authorList>
    </citation>
    <scope>NUCLEOTIDE SEQUENCE [LARGE SCALE GENOMIC DNA]</scope>
    <source>
        <strain evidence="3">cv. WT478/WT964</strain>
        <tissue evidence="2">Leaves</tissue>
    </source>
</reference>
<evidence type="ECO:0000313" key="3">
    <source>
        <dbReference type="Proteomes" id="UP000554482"/>
    </source>
</evidence>
<dbReference type="Proteomes" id="UP000554482">
    <property type="component" value="Unassembled WGS sequence"/>
</dbReference>
<accession>A0A7J6V4C2</accession>
<comment type="caution">
    <text evidence="2">The sequence shown here is derived from an EMBL/GenBank/DDBJ whole genome shotgun (WGS) entry which is preliminary data.</text>
</comment>
<dbReference type="EMBL" id="JABWDY010038368">
    <property type="protein sequence ID" value="KAF5179763.1"/>
    <property type="molecule type" value="Genomic_DNA"/>
</dbReference>
<name>A0A7J6V4C2_THATH</name>
<protein>
    <submittedName>
        <fullName evidence="2">Uncharacterized protein</fullName>
    </submittedName>
</protein>
<evidence type="ECO:0000256" key="1">
    <source>
        <dbReference type="SAM" id="MobiDB-lite"/>
    </source>
</evidence>
<sequence>MPFQEKSYPPSLIPQSTISPQTHHQPMLQSTSPLDCSSYRPLSSHHPMAWCPFPVSYPLKIYCVHLSLHFPLRLEYLTLTLTNFQSLGHPRIRVSALHIVQLRR</sequence>
<keyword evidence="3" id="KW-1185">Reference proteome</keyword>
<feature type="region of interest" description="Disordered" evidence="1">
    <location>
        <begin position="1"/>
        <end position="42"/>
    </location>
</feature>
<proteinExistence type="predicted"/>
<feature type="compositionally biased region" description="Polar residues" evidence="1">
    <location>
        <begin position="13"/>
        <end position="35"/>
    </location>
</feature>
<gene>
    <name evidence="2" type="ORF">FRX31_030649</name>
</gene>
<dbReference type="AlphaFoldDB" id="A0A7J6V4C2"/>